<organism evidence="1 2">
    <name type="scientific">Tegillarca granosa</name>
    <name type="common">Malaysian cockle</name>
    <name type="synonym">Anadara granosa</name>
    <dbReference type="NCBI Taxonomy" id="220873"/>
    <lineage>
        <taxon>Eukaryota</taxon>
        <taxon>Metazoa</taxon>
        <taxon>Spiralia</taxon>
        <taxon>Lophotrochozoa</taxon>
        <taxon>Mollusca</taxon>
        <taxon>Bivalvia</taxon>
        <taxon>Autobranchia</taxon>
        <taxon>Pteriomorphia</taxon>
        <taxon>Arcoida</taxon>
        <taxon>Arcoidea</taxon>
        <taxon>Arcidae</taxon>
        <taxon>Tegillarca</taxon>
    </lineage>
</organism>
<evidence type="ECO:0000313" key="2">
    <source>
        <dbReference type="Proteomes" id="UP001217089"/>
    </source>
</evidence>
<proteinExistence type="predicted"/>
<comment type="caution">
    <text evidence="1">The sequence shown here is derived from an EMBL/GenBank/DDBJ whole genome shotgun (WGS) entry which is preliminary data.</text>
</comment>
<gene>
    <name evidence="1" type="ORF">KUTeg_012813</name>
</gene>
<keyword evidence="2" id="KW-1185">Reference proteome</keyword>
<accession>A0ABQ9EWR7</accession>
<reference evidence="1 2" key="1">
    <citation type="submission" date="2022-12" db="EMBL/GenBank/DDBJ databases">
        <title>Chromosome-level genome of Tegillarca granosa.</title>
        <authorList>
            <person name="Kim J."/>
        </authorList>
    </citation>
    <scope>NUCLEOTIDE SEQUENCE [LARGE SCALE GENOMIC DNA]</scope>
    <source>
        <strain evidence="1">Teg-2019</strain>
        <tissue evidence="1">Adductor muscle</tissue>
    </source>
</reference>
<sequence length="64" mass="7201">MPDNKLLLPLYGSNNLAVVNANGDPIKQINVNPRMFDVTVLDSTQWCRHTEIIARNCPLSTLKH</sequence>
<evidence type="ECO:0000313" key="1">
    <source>
        <dbReference type="EMBL" id="KAJ8309634.1"/>
    </source>
</evidence>
<protein>
    <submittedName>
        <fullName evidence="1">Uncharacterized protein</fullName>
    </submittedName>
</protein>
<name>A0ABQ9EWR7_TEGGR</name>
<dbReference type="Proteomes" id="UP001217089">
    <property type="component" value="Unassembled WGS sequence"/>
</dbReference>
<dbReference type="EMBL" id="JARBDR010000645">
    <property type="protein sequence ID" value="KAJ8309634.1"/>
    <property type="molecule type" value="Genomic_DNA"/>
</dbReference>